<dbReference type="InterPro" id="IPR038434">
    <property type="entry name" value="YARHG_sf"/>
</dbReference>
<evidence type="ECO:0000259" key="1">
    <source>
        <dbReference type="SMART" id="SM01324"/>
    </source>
</evidence>
<dbReference type="EMBL" id="RWGX01000003">
    <property type="protein sequence ID" value="RVU88854.1"/>
    <property type="molecule type" value="Genomic_DNA"/>
</dbReference>
<dbReference type="AlphaFoldDB" id="A0AA94JRE9"/>
<dbReference type="KEGG" id="fcv:AWN65_11990"/>
<dbReference type="Pfam" id="PF13308">
    <property type="entry name" value="YARHG"/>
    <property type="match status" value="1"/>
</dbReference>
<accession>A0AA94JRE9</accession>
<reference evidence="2" key="1">
    <citation type="submission" date="2018-12" db="EMBL/GenBank/DDBJ databases">
        <title>Draft genome sequence of Flaovobacterium columnare BGFS27 isolated from channel catfish in Alabama.</title>
        <authorList>
            <person name="Cai W."/>
            <person name="Arias C."/>
        </authorList>
    </citation>
    <scope>NUCLEOTIDE SEQUENCE [LARGE SCALE GENOMIC DNA]</scope>
    <source>
        <strain evidence="2">BGFS27</strain>
    </source>
</reference>
<gene>
    <name evidence="2" type="ORF">EJB19_01480</name>
</gene>
<sequence>MKTLFLHISFFVVIISNYSFDSESNILKSEQKDFYAEGQGKYPEGSERELIFSELQKFTAFEIRIIKNEIFARHGYIFKSKDLATYFGKQKWYKPLYKDVTSKLAKIERRNISFIIENFE</sequence>
<dbReference type="Gene3D" id="1.20.58.1690">
    <property type="match status" value="1"/>
</dbReference>
<protein>
    <submittedName>
        <fullName evidence="2">YARHG domain-containing protein</fullName>
    </submittedName>
</protein>
<dbReference type="GeneID" id="56896489"/>
<dbReference type="InterPro" id="IPR025582">
    <property type="entry name" value="YARHG_dom"/>
</dbReference>
<evidence type="ECO:0000313" key="2">
    <source>
        <dbReference type="EMBL" id="RVU88854.1"/>
    </source>
</evidence>
<comment type="caution">
    <text evidence="2">The sequence shown here is derived from an EMBL/GenBank/DDBJ whole genome shotgun (WGS) entry which is preliminary data.</text>
</comment>
<proteinExistence type="predicted"/>
<dbReference type="RefSeq" id="WP_060383383.1">
    <property type="nucleotide sequence ID" value="NZ_MTDB01000162.1"/>
</dbReference>
<organism evidence="2">
    <name type="scientific">Flavobacterium columnare</name>
    <dbReference type="NCBI Taxonomy" id="996"/>
    <lineage>
        <taxon>Bacteria</taxon>
        <taxon>Pseudomonadati</taxon>
        <taxon>Bacteroidota</taxon>
        <taxon>Flavobacteriia</taxon>
        <taxon>Flavobacteriales</taxon>
        <taxon>Flavobacteriaceae</taxon>
        <taxon>Flavobacterium</taxon>
    </lineage>
</organism>
<name>A0AA94JRE9_9FLAO</name>
<dbReference type="SMART" id="SM01324">
    <property type="entry name" value="YARHG"/>
    <property type="match status" value="1"/>
</dbReference>
<feature type="domain" description="YARHG" evidence="1">
    <location>
        <begin position="38"/>
        <end position="118"/>
    </location>
</feature>